<keyword evidence="2" id="KW-0804">Transcription</keyword>
<dbReference type="InterPro" id="IPR052158">
    <property type="entry name" value="INH-QAR"/>
</dbReference>
<keyword evidence="5" id="KW-1185">Reference proteome</keyword>
<dbReference type="Pfam" id="PF01965">
    <property type="entry name" value="DJ-1_PfpI"/>
    <property type="match status" value="1"/>
</dbReference>
<proteinExistence type="predicted"/>
<dbReference type="Proteomes" id="UP000632740">
    <property type="component" value="Unassembled WGS sequence"/>
</dbReference>
<dbReference type="Pfam" id="PF12833">
    <property type="entry name" value="HTH_18"/>
    <property type="match status" value="1"/>
</dbReference>
<evidence type="ECO:0000256" key="2">
    <source>
        <dbReference type="ARBA" id="ARBA00023163"/>
    </source>
</evidence>
<dbReference type="SMART" id="SM00342">
    <property type="entry name" value="HTH_ARAC"/>
    <property type="match status" value="1"/>
</dbReference>
<dbReference type="InterPro" id="IPR018060">
    <property type="entry name" value="HTH_AraC"/>
</dbReference>
<sequence>MSSAPHHVAVLVLDSVLAMEVGMPFQIFTGHGDLGYTLTLCSERPGPVPTTGGYPVVAQAGLEALDTADTVLVPAFRPHDRVVSDEVLDAVRRAHARGARVVSICAGAFLLAQAGLLDGRRATTHWLHTAELARRFPRVRVDPDVLFVDEGSVVTSAGVAAGIDLCLHLLRTDRGAAVANRVARDIVAPPHRDGGQAQYIARPLEPDRPGSLAATRAWALRRLDEPLTVTDLARHACTSERTFARAFVAETGTTPLRWLVTARLDRARELLETSDWGLDRVAAASGLGTATNLRLHLRRAVGVSPSEYRRTFARA</sequence>
<comment type="caution">
    <text evidence="4">The sequence shown here is derived from an EMBL/GenBank/DDBJ whole genome shotgun (WGS) entry which is preliminary data.</text>
</comment>
<dbReference type="PANTHER" id="PTHR43130:SF3">
    <property type="entry name" value="HTH-TYPE TRANSCRIPTIONAL REGULATOR RV1931C"/>
    <property type="match status" value="1"/>
</dbReference>
<evidence type="ECO:0000313" key="4">
    <source>
        <dbReference type="EMBL" id="GIG22952.1"/>
    </source>
</evidence>
<dbReference type="Gene3D" id="1.10.10.60">
    <property type="entry name" value="Homeodomain-like"/>
    <property type="match status" value="1"/>
</dbReference>
<gene>
    <name evidence="4" type="ORF">Cch01nite_36760</name>
</gene>
<dbReference type="AlphaFoldDB" id="A0A919P6C2"/>
<dbReference type="InterPro" id="IPR002818">
    <property type="entry name" value="DJ-1/PfpI"/>
</dbReference>
<dbReference type="SUPFAM" id="SSF52317">
    <property type="entry name" value="Class I glutamine amidotransferase-like"/>
    <property type="match status" value="1"/>
</dbReference>
<dbReference type="SUPFAM" id="SSF46689">
    <property type="entry name" value="Homeodomain-like"/>
    <property type="match status" value="2"/>
</dbReference>
<keyword evidence="1" id="KW-0805">Transcription regulation</keyword>
<feature type="domain" description="HTH araC/xylS-type" evidence="3">
    <location>
        <begin position="213"/>
        <end position="311"/>
    </location>
</feature>
<name>A0A919P6C2_9CELL</name>
<reference evidence="4" key="1">
    <citation type="submission" date="2021-01" db="EMBL/GenBank/DDBJ databases">
        <title>Whole genome shotgun sequence of Cellulomonas chitinilytica NBRC 110799.</title>
        <authorList>
            <person name="Komaki H."/>
            <person name="Tamura T."/>
        </authorList>
    </citation>
    <scope>NUCLEOTIDE SEQUENCE</scope>
    <source>
        <strain evidence="4">NBRC 110799</strain>
    </source>
</reference>
<dbReference type="InterPro" id="IPR009057">
    <property type="entry name" value="Homeodomain-like_sf"/>
</dbReference>
<protein>
    <submittedName>
        <fullName evidence="4">AraC family transcriptional regulator</fullName>
    </submittedName>
</protein>
<organism evidence="4 5">
    <name type="scientific">Cellulomonas chitinilytica</name>
    <dbReference type="NCBI Taxonomy" id="398759"/>
    <lineage>
        <taxon>Bacteria</taxon>
        <taxon>Bacillati</taxon>
        <taxon>Actinomycetota</taxon>
        <taxon>Actinomycetes</taxon>
        <taxon>Micrococcales</taxon>
        <taxon>Cellulomonadaceae</taxon>
        <taxon>Cellulomonas</taxon>
    </lineage>
</organism>
<dbReference type="CDD" id="cd03137">
    <property type="entry name" value="GATase1_AraC_1"/>
    <property type="match status" value="1"/>
</dbReference>
<dbReference type="GO" id="GO:0043565">
    <property type="term" value="F:sequence-specific DNA binding"/>
    <property type="evidence" value="ECO:0007669"/>
    <property type="project" value="InterPro"/>
</dbReference>
<dbReference type="GO" id="GO:0003700">
    <property type="term" value="F:DNA-binding transcription factor activity"/>
    <property type="evidence" value="ECO:0007669"/>
    <property type="project" value="InterPro"/>
</dbReference>
<evidence type="ECO:0000256" key="1">
    <source>
        <dbReference type="ARBA" id="ARBA00023015"/>
    </source>
</evidence>
<dbReference type="EMBL" id="BONK01000014">
    <property type="protein sequence ID" value="GIG22952.1"/>
    <property type="molecule type" value="Genomic_DNA"/>
</dbReference>
<evidence type="ECO:0000259" key="3">
    <source>
        <dbReference type="PROSITE" id="PS01124"/>
    </source>
</evidence>
<accession>A0A919P6C2</accession>
<evidence type="ECO:0000313" key="5">
    <source>
        <dbReference type="Proteomes" id="UP000632740"/>
    </source>
</evidence>
<dbReference type="Gene3D" id="3.40.50.880">
    <property type="match status" value="1"/>
</dbReference>
<dbReference type="PROSITE" id="PS01124">
    <property type="entry name" value="HTH_ARAC_FAMILY_2"/>
    <property type="match status" value="1"/>
</dbReference>
<dbReference type="PANTHER" id="PTHR43130">
    <property type="entry name" value="ARAC-FAMILY TRANSCRIPTIONAL REGULATOR"/>
    <property type="match status" value="1"/>
</dbReference>
<dbReference type="RefSeq" id="WP_203757957.1">
    <property type="nucleotide sequence ID" value="NZ_BONK01000014.1"/>
</dbReference>
<dbReference type="InterPro" id="IPR029062">
    <property type="entry name" value="Class_I_gatase-like"/>
</dbReference>